<organism evidence="1 2">
    <name type="scientific">Rhodovulum steppense</name>
    <dbReference type="NCBI Taxonomy" id="540251"/>
    <lineage>
        <taxon>Bacteria</taxon>
        <taxon>Pseudomonadati</taxon>
        <taxon>Pseudomonadota</taxon>
        <taxon>Alphaproteobacteria</taxon>
        <taxon>Rhodobacterales</taxon>
        <taxon>Paracoccaceae</taxon>
        <taxon>Rhodovulum</taxon>
    </lineage>
</organism>
<dbReference type="Proteomes" id="UP000295277">
    <property type="component" value="Unassembled WGS sequence"/>
</dbReference>
<evidence type="ECO:0000313" key="2">
    <source>
        <dbReference type="Proteomes" id="UP000295277"/>
    </source>
</evidence>
<gene>
    <name evidence="1" type="ORF">EV216_11378</name>
</gene>
<dbReference type="EMBL" id="SLVM01000013">
    <property type="protein sequence ID" value="TCM83534.1"/>
    <property type="molecule type" value="Genomic_DNA"/>
</dbReference>
<comment type="caution">
    <text evidence="1">The sequence shown here is derived from an EMBL/GenBank/DDBJ whole genome shotgun (WGS) entry which is preliminary data.</text>
</comment>
<sequence>MTMGNVLVSDAGFAAVAPDEVFVPLAALGEAAPGAVDLAPADDPAALALILGRIAAIRIAFPVFSDGRGFTLARDLRRMGFTGRLRAAGHLIADQYPMARACGFDEVEISADLAARQTEADWQRAARRGAGYLDRLRAAPA</sequence>
<accession>A0A4R1YTZ8</accession>
<dbReference type="InterPro" id="IPR008318">
    <property type="entry name" value="UCP030820"/>
</dbReference>
<reference evidence="1 2" key="1">
    <citation type="submission" date="2019-03" db="EMBL/GenBank/DDBJ databases">
        <title>Genomic Encyclopedia of Type Strains, Phase IV (KMG-IV): sequencing the most valuable type-strain genomes for metagenomic binning, comparative biology and taxonomic classification.</title>
        <authorList>
            <person name="Goeker M."/>
        </authorList>
    </citation>
    <scope>NUCLEOTIDE SEQUENCE [LARGE SCALE GENOMIC DNA]</scope>
    <source>
        <strain evidence="1 2">DSM 21153</strain>
    </source>
</reference>
<dbReference type="AlphaFoldDB" id="A0A4R1YTZ8"/>
<keyword evidence="2" id="KW-1185">Reference proteome</keyword>
<name>A0A4R1YTZ8_9RHOB</name>
<proteinExistence type="predicted"/>
<evidence type="ECO:0000313" key="1">
    <source>
        <dbReference type="EMBL" id="TCM83534.1"/>
    </source>
</evidence>
<dbReference type="Pfam" id="PF06073">
    <property type="entry name" value="DUF934"/>
    <property type="match status" value="1"/>
</dbReference>
<protein>
    <submittedName>
        <fullName evidence="1">Uncharacterized protein (DUF934 family)</fullName>
    </submittedName>
</protein>